<evidence type="ECO:0000256" key="5">
    <source>
        <dbReference type="ARBA" id="ARBA00022692"/>
    </source>
</evidence>
<dbReference type="InterPro" id="IPR000531">
    <property type="entry name" value="Beta-barrel_TonB"/>
</dbReference>
<keyword evidence="8" id="KW-0406">Ion transport</keyword>
<evidence type="ECO:0000256" key="15">
    <source>
        <dbReference type="SAM" id="SignalP"/>
    </source>
</evidence>
<keyword evidence="7" id="KW-0408">Iron</keyword>
<gene>
    <name evidence="18" type="ORF">DENIS_2704</name>
</gene>
<dbReference type="InterPro" id="IPR012910">
    <property type="entry name" value="Plug_dom"/>
</dbReference>
<dbReference type="InterPro" id="IPR036942">
    <property type="entry name" value="Beta-barrel_TonB_sf"/>
</dbReference>
<dbReference type="EMBL" id="BEXT01000001">
    <property type="protein sequence ID" value="GBC61742.1"/>
    <property type="molecule type" value="Genomic_DNA"/>
</dbReference>
<comment type="similarity">
    <text evidence="12 13">Belongs to the TonB-dependent receptor family.</text>
</comment>
<keyword evidence="11 12" id="KW-0998">Cell outer membrane</keyword>
<keyword evidence="18" id="KW-0675">Receptor</keyword>
<comment type="subcellular location">
    <subcellularLocation>
        <location evidence="1 12">Cell outer membrane</location>
        <topology evidence="1 12">Multi-pass membrane protein</topology>
    </subcellularLocation>
</comment>
<keyword evidence="2 12" id="KW-0813">Transport</keyword>
<dbReference type="PROSITE" id="PS52016">
    <property type="entry name" value="TONB_DEPENDENT_REC_3"/>
    <property type="match status" value="1"/>
</dbReference>
<comment type="caution">
    <text evidence="18">The sequence shown here is derived from an EMBL/GenBank/DDBJ whole genome shotgun (WGS) entry which is preliminary data.</text>
</comment>
<dbReference type="PANTHER" id="PTHR32552">
    <property type="entry name" value="FERRICHROME IRON RECEPTOR-RELATED"/>
    <property type="match status" value="1"/>
</dbReference>
<keyword evidence="6 15" id="KW-0732">Signal</keyword>
<feature type="compositionally biased region" description="Basic and acidic residues" evidence="14">
    <location>
        <begin position="357"/>
        <end position="379"/>
    </location>
</feature>
<keyword evidence="5 12" id="KW-0812">Transmembrane</keyword>
<dbReference type="PANTHER" id="PTHR32552:SF68">
    <property type="entry name" value="FERRICHROME OUTER MEMBRANE TRANSPORTER_PHAGE RECEPTOR"/>
    <property type="match status" value="1"/>
</dbReference>
<evidence type="ECO:0000256" key="7">
    <source>
        <dbReference type="ARBA" id="ARBA00023004"/>
    </source>
</evidence>
<dbReference type="Gene3D" id="2.40.170.20">
    <property type="entry name" value="TonB-dependent receptor, beta-barrel domain"/>
    <property type="match status" value="1"/>
</dbReference>
<dbReference type="AlphaFoldDB" id="A0A401FXK8"/>
<dbReference type="RefSeq" id="WP_124328990.1">
    <property type="nucleotide sequence ID" value="NZ_BEXT01000001.1"/>
</dbReference>
<keyword evidence="9 13" id="KW-0798">TonB box</keyword>
<keyword evidence="10 12" id="KW-0472">Membrane</keyword>
<dbReference type="Pfam" id="PF07715">
    <property type="entry name" value="Plug"/>
    <property type="match status" value="1"/>
</dbReference>
<protein>
    <submittedName>
        <fullName evidence="18">TonB-dependent receptor</fullName>
    </submittedName>
</protein>
<evidence type="ECO:0000256" key="9">
    <source>
        <dbReference type="ARBA" id="ARBA00023077"/>
    </source>
</evidence>
<feature type="region of interest" description="Disordered" evidence="14">
    <location>
        <begin position="356"/>
        <end position="379"/>
    </location>
</feature>
<evidence type="ECO:0000313" key="19">
    <source>
        <dbReference type="Proteomes" id="UP000288096"/>
    </source>
</evidence>
<evidence type="ECO:0000256" key="12">
    <source>
        <dbReference type="PROSITE-ProRule" id="PRU01360"/>
    </source>
</evidence>
<dbReference type="Pfam" id="PF00593">
    <property type="entry name" value="TonB_dep_Rec_b-barrel"/>
    <property type="match status" value="1"/>
</dbReference>
<evidence type="ECO:0000256" key="8">
    <source>
        <dbReference type="ARBA" id="ARBA00023065"/>
    </source>
</evidence>
<reference evidence="19" key="2">
    <citation type="submission" date="2019-01" db="EMBL/GenBank/DDBJ databases">
        <title>Genome sequence of Desulfonema ishimotonii strain Tokyo 01.</title>
        <authorList>
            <person name="Fukui M."/>
        </authorList>
    </citation>
    <scope>NUCLEOTIDE SEQUENCE [LARGE SCALE GENOMIC DNA]</scope>
    <source>
        <strain evidence="19">Tokyo 01</strain>
    </source>
</reference>
<evidence type="ECO:0000259" key="16">
    <source>
        <dbReference type="Pfam" id="PF00593"/>
    </source>
</evidence>
<evidence type="ECO:0000256" key="13">
    <source>
        <dbReference type="RuleBase" id="RU003357"/>
    </source>
</evidence>
<dbReference type="Proteomes" id="UP000288096">
    <property type="component" value="Unassembled WGS sequence"/>
</dbReference>
<keyword evidence="4" id="KW-0410">Iron transport</keyword>
<dbReference type="GO" id="GO:0009279">
    <property type="term" value="C:cell outer membrane"/>
    <property type="evidence" value="ECO:0007669"/>
    <property type="project" value="UniProtKB-SubCell"/>
</dbReference>
<feature type="chain" id="PRO_5019137111" evidence="15">
    <location>
        <begin position="24"/>
        <end position="695"/>
    </location>
</feature>
<feature type="signal peptide" evidence="15">
    <location>
        <begin position="1"/>
        <end position="23"/>
    </location>
</feature>
<keyword evidence="3 12" id="KW-1134">Transmembrane beta strand</keyword>
<keyword evidence="19" id="KW-1185">Reference proteome</keyword>
<organism evidence="18 19">
    <name type="scientific">Desulfonema ishimotonii</name>
    <dbReference type="NCBI Taxonomy" id="45657"/>
    <lineage>
        <taxon>Bacteria</taxon>
        <taxon>Pseudomonadati</taxon>
        <taxon>Thermodesulfobacteriota</taxon>
        <taxon>Desulfobacteria</taxon>
        <taxon>Desulfobacterales</taxon>
        <taxon>Desulfococcaceae</taxon>
        <taxon>Desulfonema</taxon>
    </lineage>
</organism>
<reference evidence="19" key="1">
    <citation type="submission" date="2017-11" db="EMBL/GenBank/DDBJ databases">
        <authorList>
            <person name="Watanabe M."/>
            <person name="Kojima H."/>
        </authorList>
    </citation>
    <scope>NUCLEOTIDE SEQUENCE [LARGE SCALE GENOMIC DNA]</scope>
    <source>
        <strain evidence="19">Tokyo 01</strain>
    </source>
</reference>
<dbReference type="Gene3D" id="2.170.130.10">
    <property type="entry name" value="TonB-dependent receptor, plug domain"/>
    <property type="match status" value="1"/>
</dbReference>
<dbReference type="GO" id="GO:0015344">
    <property type="term" value="F:siderophore uptake transmembrane transporter activity"/>
    <property type="evidence" value="ECO:0007669"/>
    <property type="project" value="TreeGrafter"/>
</dbReference>
<evidence type="ECO:0000256" key="11">
    <source>
        <dbReference type="ARBA" id="ARBA00023237"/>
    </source>
</evidence>
<feature type="domain" description="TonB-dependent receptor-like beta-barrel" evidence="16">
    <location>
        <begin position="257"/>
        <end position="661"/>
    </location>
</feature>
<dbReference type="InterPro" id="IPR037066">
    <property type="entry name" value="Plug_dom_sf"/>
</dbReference>
<evidence type="ECO:0000256" key="1">
    <source>
        <dbReference type="ARBA" id="ARBA00004571"/>
    </source>
</evidence>
<evidence type="ECO:0000256" key="6">
    <source>
        <dbReference type="ARBA" id="ARBA00022729"/>
    </source>
</evidence>
<accession>A0A401FXK8</accession>
<dbReference type="OrthoDB" id="5411455at2"/>
<evidence type="ECO:0000256" key="3">
    <source>
        <dbReference type="ARBA" id="ARBA00022452"/>
    </source>
</evidence>
<dbReference type="CDD" id="cd01347">
    <property type="entry name" value="ligand_gated_channel"/>
    <property type="match status" value="1"/>
</dbReference>
<proteinExistence type="inferred from homology"/>
<evidence type="ECO:0000259" key="17">
    <source>
        <dbReference type="Pfam" id="PF07715"/>
    </source>
</evidence>
<feature type="domain" description="TonB-dependent receptor plug" evidence="17">
    <location>
        <begin position="50"/>
        <end position="157"/>
    </location>
</feature>
<dbReference type="InterPro" id="IPR039426">
    <property type="entry name" value="TonB-dep_rcpt-like"/>
</dbReference>
<evidence type="ECO:0000313" key="18">
    <source>
        <dbReference type="EMBL" id="GBC61742.1"/>
    </source>
</evidence>
<evidence type="ECO:0000256" key="2">
    <source>
        <dbReference type="ARBA" id="ARBA00022448"/>
    </source>
</evidence>
<evidence type="ECO:0000256" key="4">
    <source>
        <dbReference type="ARBA" id="ARBA00022496"/>
    </source>
</evidence>
<evidence type="ECO:0000256" key="14">
    <source>
        <dbReference type="SAM" id="MobiDB-lite"/>
    </source>
</evidence>
<sequence>MKRIRFAVGIMCIIALSSGQIRAEEGNSGTGDTMYMEEVVVTSTRTENKIMETPSNISVIHAKDLDAMDAKTVADALKKLPGVNYSNSSGLEPKLSLRATRIGMSPGALVLLNGIPVNIGKFGYVDWESLPVENIERVEVVKGPMSALYGGNSSRGVINIITKRGQAATQGKVSAVVGDNNDQRYSALVHGGTEKWDYNVNAKKRTEDGYRDESEIDNYYFNGEVGYWLSEETRIGAYVNVTDKERILAKKLTREQRDEDPQQTLDLSDTENTDIISGLNLDVRKSLYDINTTLYYKNRDKDYANYVKAHDGTPYKEELEEDVYGTRAIFTLRQPLMGRKNRLSVGFDYDRDESDLETVKAESKDPDVPYTKPDPKKSGDFTREELGLFIQDEFSVLDNLTLTLGLRYDYFEFENNADYDFSQDGKYDYETNPDYDKWNPRVSLSYRPIRNLSVYGSYSRSYRAPSIYDYYASGSYSAKNAYTLEPETFTQYETGVRYAVARWLNIDTSVFRISVDDMLDSAYDEDGTYMGKQNINEATIKGFEMALSGTPCEWFSYKIAYTYTDARYSADFYSKADKDTVVNINGNRLTKTPYNVLNIDTDFRLWQWKDYELLWHVNLQAQDEYRMDDADDKEYPGYALVNTKLRLEHKSFEAFIALDNVLDKDYDNYAYSSYGTEYFYPADGTTWAVGVAYKF</sequence>
<name>A0A401FXK8_9BACT</name>
<dbReference type="SUPFAM" id="SSF56935">
    <property type="entry name" value="Porins"/>
    <property type="match status" value="1"/>
</dbReference>
<evidence type="ECO:0000256" key="10">
    <source>
        <dbReference type="ARBA" id="ARBA00023136"/>
    </source>
</evidence>